<dbReference type="Proteomes" id="UP000095280">
    <property type="component" value="Unplaced"/>
</dbReference>
<name>A0A1I8HE75_9PLAT</name>
<dbReference type="WBParaSite" id="maker-uti_cns_0005636-snap-gene-0.2-mRNA-1">
    <property type="protein sequence ID" value="maker-uti_cns_0005636-snap-gene-0.2-mRNA-1"/>
    <property type="gene ID" value="maker-uti_cns_0005636-snap-gene-0.2"/>
</dbReference>
<sequence>MGSVPGHPFFAFVARRMQAGADEGDQLAGGGGGGKPKATSAYVATGPGMLTEAYREWQLRRQPQPGMNSNENVVLLGWDFFSGFVESRADLGRICRARFGGIVNGRRRKRPRGRRSMSFRICRRILRTQSWKREESTTNTIAFHRFMHLGYPENQAKIWGVFNVTMRFPRISFYYH</sequence>
<proteinExistence type="predicted"/>
<dbReference type="AlphaFoldDB" id="A0A1I8HE75"/>
<organism evidence="1 2">
    <name type="scientific">Macrostomum lignano</name>
    <dbReference type="NCBI Taxonomy" id="282301"/>
    <lineage>
        <taxon>Eukaryota</taxon>
        <taxon>Metazoa</taxon>
        <taxon>Spiralia</taxon>
        <taxon>Lophotrochozoa</taxon>
        <taxon>Platyhelminthes</taxon>
        <taxon>Rhabditophora</taxon>
        <taxon>Macrostomorpha</taxon>
        <taxon>Macrostomida</taxon>
        <taxon>Macrostomidae</taxon>
        <taxon>Macrostomum</taxon>
    </lineage>
</organism>
<keyword evidence="1" id="KW-1185">Reference proteome</keyword>
<reference evidence="2" key="1">
    <citation type="submission" date="2016-11" db="UniProtKB">
        <authorList>
            <consortium name="WormBaseParasite"/>
        </authorList>
    </citation>
    <scope>IDENTIFICATION</scope>
</reference>
<evidence type="ECO:0000313" key="1">
    <source>
        <dbReference type="Proteomes" id="UP000095280"/>
    </source>
</evidence>
<protein>
    <submittedName>
        <fullName evidence="2">Uncharacterized protein</fullName>
    </submittedName>
</protein>
<accession>A0A1I8HE75</accession>
<evidence type="ECO:0000313" key="2">
    <source>
        <dbReference type="WBParaSite" id="maker-uti_cns_0005636-snap-gene-0.2-mRNA-1"/>
    </source>
</evidence>